<dbReference type="FunCoup" id="R7U6R5">
    <property type="interactions" value="1003"/>
</dbReference>
<name>R7U6R5_CAPTE</name>
<dbReference type="STRING" id="283909.R7U6R5"/>
<evidence type="ECO:0000256" key="3">
    <source>
        <dbReference type="ARBA" id="ARBA00023128"/>
    </source>
</evidence>
<dbReference type="InterPro" id="IPR011765">
    <property type="entry name" value="Pept_M16_N"/>
</dbReference>
<dbReference type="GO" id="GO:0016020">
    <property type="term" value="C:membrane"/>
    <property type="evidence" value="ECO:0007669"/>
    <property type="project" value="UniProtKB-ARBA"/>
</dbReference>
<reference evidence="6 8" key="2">
    <citation type="journal article" date="2013" name="Nature">
        <title>Insights into bilaterian evolution from three spiralian genomes.</title>
        <authorList>
            <person name="Simakov O."/>
            <person name="Marletaz F."/>
            <person name="Cho S.J."/>
            <person name="Edsinger-Gonzales E."/>
            <person name="Havlak P."/>
            <person name="Hellsten U."/>
            <person name="Kuo D.H."/>
            <person name="Larsson T."/>
            <person name="Lv J."/>
            <person name="Arendt D."/>
            <person name="Savage R."/>
            <person name="Osoegawa K."/>
            <person name="de Jong P."/>
            <person name="Grimwood J."/>
            <person name="Chapman J.A."/>
            <person name="Shapiro H."/>
            <person name="Aerts A."/>
            <person name="Otillar R.P."/>
            <person name="Terry A.Y."/>
            <person name="Boore J.L."/>
            <person name="Grigoriev I.V."/>
            <person name="Lindberg D.R."/>
            <person name="Seaver E.C."/>
            <person name="Weisblat D.A."/>
            <person name="Putnam N.H."/>
            <person name="Rokhsar D.S."/>
        </authorList>
    </citation>
    <scope>NUCLEOTIDE SEQUENCE</scope>
    <source>
        <strain evidence="6 8">I ESC-2004</strain>
    </source>
</reference>
<dbReference type="FunFam" id="3.30.830.10:FF:000039">
    <property type="entry name" value="Ubiquinol-cytochrome c reductase core subunit 2"/>
    <property type="match status" value="1"/>
</dbReference>
<sequence length="443" mass="47486">MKAVGRPTMSAIRTRGFAAQAAAKQQQPAKQDIHVSKQANGMVVAALENQAPVSRLAVYMKAGPRNEQPGEVGICHVMRNAANFTTQGASAFGLVKNMQQMGANFTCATTRESMVYNLECTRDKVEKAVDYLVDVTCKPVYFPWEISDSKPQFQLDLGLLEGNPLAELSEALHQAAYRDGLGRSLYMPSHKIGTYTSEMLADYFLRNYTGSNMALVGVGIDHDTLSHLAAKFRFENNAKTPVSGSGYHGGEIRLDRPGAMVHAAVVTEGAGLALSVLQHAMGTGPCIKYSNNAATSRVGKAAAQATDNPVAASCVMSAYSDSGLFGFQVSCLADDADKVLRSVKTAFADATKAGFTEQEVSAAKAQLKARYMMFLENSSNLVEDIGFQALTLGSVYDMEDGLKMIDAVTVDDVNKAAKKFINGKPTMAAVGDISKIPYLDQLL</sequence>
<dbReference type="GO" id="GO:0005739">
    <property type="term" value="C:mitochondrion"/>
    <property type="evidence" value="ECO:0007669"/>
    <property type="project" value="UniProtKB-SubCell"/>
</dbReference>
<feature type="domain" description="Peptidase M16 N-terminal" evidence="4">
    <location>
        <begin position="44"/>
        <end position="188"/>
    </location>
</feature>
<dbReference type="InterPro" id="IPR011249">
    <property type="entry name" value="Metalloenz_LuxS/M16"/>
</dbReference>
<reference evidence="8" key="1">
    <citation type="submission" date="2012-12" db="EMBL/GenBank/DDBJ databases">
        <authorList>
            <person name="Hellsten U."/>
            <person name="Grimwood J."/>
            <person name="Chapman J.A."/>
            <person name="Shapiro H."/>
            <person name="Aerts A."/>
            <person name="Otillar R.P."/>
            <person name="Terry A.Y."/>
            <person name="Boore J.L."/>
            <person name="Simakov O."/>
            <person name="Marletaz F."/>
            <person name="Cho S.-J."/>
            <person name="Edsinger-Gonzales E."/>
            <person name="Havlak P."/>
            <person name="Kuo D.-H."/>
            <person name="Larsson T."/>
            <person name="Lv J."/>
            <person name="Arendt D."/>
            <person name="Savage R."/>
            <person name="Osoegawa K."/>
            <person name="de Jong P."/>
            <person name="Lindberg D.R."/>
            <person name="Seaver E.C."/>
            <person name="Weisblat D.A."/>
            <person name="Putnam N.H."/>
            <person name="Grigoriev I.V."/>
            <person name="Rokhsar D.S."/>
        </authorList>
    </citation>
    <scope>NUCLEOTIDE SEQUENCE</scope>
    <source>
        <strain evidence="8">I ESC-2004</strain>
    </source>
</reference>
<evidence type="ECO:0000256" key="1">
    <source>
        <dbReference type="ARBA" id="ARBA00004173"/>
    </source>
</evidence>
<dbReference type="FunFam" id="3.30.830.10:FF:000021">
    <property type="entry name" value="Cytochrome b-c1 complex subunit 2"/>
    <property type="match status" value="1"/>
</dbReference>
<protein>
    <recommendedName>
        <fullName evidence="9">Peptidase M16 N-terminal domain-containing protein</fullName>
    </recommendedName>
</protein>
<organism evidence="6">
    <name type="scientific">Capitella teleta</name>
    <name type="common">Polychaete worm</name>
    <dbReference type="NCBI Taxonomy" id="283909"/>
    <lineage>
        <taxon>Eukaryota</taxon>
        <taxon>Metazoa</taxon>
        <taxon>Spiralia</taxon>
        <taxon>Lophotrochozoa</taxon>
        <taxon>Annelida</taxon>
        <taxon>Polychaeta</taxon>
        <taxon>Sedentaria</taxon>
        <taxon>Scolecida</taxon>
        <taxon>Capitellidae</taxon>
        <taxon>Capitella</taxon>
    </lineage>
</organism>
<gene>
    <name evidence="6" type="ORF">CAPTEDRAFT_184508</name>
</gene>
<evidence type="ECO:0000259" key="5">
    <source>
        <dbReference type="Pfam" id="PF05193"/>
    </source>
</evidence>
<dbReference type="OrthoDB" id="6369905at2759"/>
<dbReference type="SUPFAM" id="SSF63411">
    <property type="entry name" value="LuxS/MPP-like metallohydrolase"/>
    <property type="match status" value="2"/>
</dbReference>
<evidence type="ECO:0000259" key="4">
    <source>
        <dbReference type="Pfam" id="PF00675"/>
    </source>
</evidence>
<dbReference type="InterPro" id="IPR050361">
    <property type="entry name" value="MPP/UQCRC_Complex"/>
</dbReference>
<keyword evidence="8" id="KW-1185">Reference proteome</keyword>
<dbReference type="EMBL" id="KB304411">
    <property type="protein sequence ID" value="ELU02055.1"/>
    <property type="molecule type" value="Genomic_DNA"/>
</dbReference>
<dbReference type="PANTHER" id="PTHR11851">
    <property type="entry name" value="METALLOPROTEASE"/>
    <property type="match status" value="1"/>
</dbReference>
<dbReference type="PANTHER" id="PTHR11851:SF226">
    <property type="entry name" value="CYTOCHROME B-C1 COMPLEX SUBUNIT 2, MITOCHONDRIAL"/>
    <property type="match status" value="1"/>
</dbReference>
<evidence type="ECO:0000313" key="7">
    <source>
        <dbReference type="EnsemblMetazoa" id="CapteP184508"/>
    </source>
</evidence>
<dbReference type="InterPro" id="IPR007863">
    <property type="entry name" value="Peptidase_M16_C"/>
</dbReference>
<dbReference type="GO" id="GO:0046872">
    <property type="term" value="F:metal ion binding"/>
    <property type="evidence" value="ECO:0007669"/>
    <property type="project" value="InterPro"/>
</dbReference>
<dbReference type="Gene3D" id="3.30.830.10">
    <property type="entry name" value="Metalloenzyme, LuxS/M16 peptidase-like"/>
    <property type="match status" value="2"/>
</dbReference>
<dbReference type="Proteomes" id="UP000014760">
    <property type="component" value="Unassembled WGS sequence"/>
</dbReference>
<evidence type="ECO:0000313" key="8">
    <source>
        <dbReference type="Proteomes" id="UP000014760"/>
    </source>
</evidence>
<keyword evidence="2" id="KW-0809">Transit peptide</keyword>
<comment type="subcellular location">
    <subcellularLocation>
        <location evidence="1">Mitochondrion</location>
    </subcellularLocation>
</comment>
<reference evidence="7" key="3">
    <citation type="submission" date="2015-06" db="UniProtKB">
        <authorList>
            <consortium name="EnsemblMetazoa"/>
        </authorList>
    </citation>
    <scope>IDENTIFICATION</scope>
</reference>
<evidence type="ECO:0008006" key="9">
    <source>
        <dbReference type="Google" id="ProtNLM"/>
    </source>
</evidence>
<dbReference type="EMBL" id="AMQN01009013">
    <property type="status" value="NOT_ANNOTATED_CDS"/>
    <property type="molecule type" value="Genomic_DNA"/>
</dbReference>
<proteinExistence type="predicted"/>
<dbReference type="Pfam" id="PF00675">
    <property type="entry name" value="Peptidase_M16"/>
    <property type="match status" value="1"/>
</dbReference>
<feature type="domain" description="Peptidase M16 C-terminal" evidence="5">
    <location>
        <begin position="196"/>
        <end position="367"/>
    </location>
</feature>
<evidence type="ECO:0000256" key="2">
    <source>
        <dbReference type="ARBA" id="ARBA00022946"/>
    </source>
</evidence>
<dbReference type="OMA" id="APKFALY"/>
<dbReference type="HOGENOM" id="CLU_009902_0_0_1"/>
<dbReference type="EnsemblMetazoa" id="CapteT184508">
    <property type="protein sequence ID" value="CapteP184508"/>
    <property type="gene ID" value="CapteG184508"/>
</dbReference>
<dbReference type="Pfam" id="PF05193">
    <property type="entry name" value="Peptidase_M16_C"/>
    <property type="match status" value="1"/>
</dbReference>
<dbReference type="AlphaFoldDB" id="R7U6R5"/>
<dbReference type="EMBL" id="AMQN01009014">
    <property type="status" value="NOT_ANNOTATED_CDS"/>
    <property type="molecule type" value="Genomic_DNA"/>
</dbReference>
<keyword evidence="3" id="KW-0496">Mitochondrion</keyword>
<accession>R7U6R5</accession>
<evidence type="ECO:0000313" key="6">
    <source>
        <dbReference type="EMBL" id="ELU02055.1"/>
    </source>
</evidence>